<dbReference type="EMBL" id="BANU01000005">
    <property type="protein sequence ID" value="GAC59746.1"/>
    <property type="molecule type" value="Genomic_DNA"/>
</dbReference>
<comment type="similarity">
    <text evidence="2 6">Belongs to the UPF0677 family.</text>
</comment>
<dbReference type="PANTHER" id="PTHR43619:SF2">
    <property type="entry name" value="S-ADENOSYL-L-METHIONINE-DEPENDENT METHYLTRANSFERASES SUPERFAMILY PROTEIN"/>
    <property type="match status" value="1"/>
</dbReference>
<dbReference type="InterPro" id="IPR011610">
    <property type="entry name" value="SAM_mthyl_Trfase_ML2640-like"/>
</dbReference>
<dbReference type="SUPFAM" id="SSF53335">
    <property type="entry name" value="S-adenosyl-L-methionine-dependent methyltransferases"/>
    <property type="match status" value="1"/>
</dbReference>
<gene>
    <name evidence="7" type="ORF">GSI01S_05_00660</name>
</gene>
<dbReference type="InterPro" id="IPR007213">
    <property type="entry name" value="Ppm1/Ppm2/Tcmp"/>
</dbReference>
<comment type="caution">
    <text evidence="7">The sequence shown here is derived from an EMBL/GenBank/DDBJ whole genome shotgun (WGS) entry which is preliminary data.</text>
</comment>
<sequence>MKEPSRTALATAYARAYHQVADSPRILDDPFAVRLIGSSGEALSRAAEDGRLPVAATDRRRRLFFAARARFAEDRVAAAAARGVGQVVVLGAGLDTFGYRNTNPGLHVFEVDHPATQEWKRERLAEAEIDVPATTTLVPVDFETDDLAESLASAGFRRDAAAVFVWLGVVYYLTPEAARSTLEYVAGQTPSTEVILDYLEPATDDAQRARMQARAERVAAVGEPWFNFYDRDDLGALLRDLRFHDVEDLSAAELIGTYTGRTTEATSPSRILWARG</sequence>
<proteinExistence type="inferred from homology"/>
<protein>
    <recommendedName>
        <fullName evidence="6">S-adenosyl-L-methionine-dependent methyltransferase</fullName>
        <ecNumber evidence="6">2.1.1.-</ecNumber>
    </recommendedName>
</protein>
<dbReference type="AlphaFoldDB" id="L7LG78"/>
<accession>L7LG78</accession>
<dbReference type="eggNOG" id="COG3315">
    <property type="taxonomic scope" value="Bacteria"/>
</dbReference>
<evidence type="ECO:0000256" key="2">
    <source>
        <dbReference type="ARBA" id="ARBA00008138"/>
    </source>
</evidence>
<keyword evidence="3 6" id="KW-0489">Methyltransferase</keyword>
<keyword evidence="4" id="KW-0808">Transferase</keyword>
<dbReference type="PANTHER" id="PTHR43619">
    <property type="entry name" value="S-ADENOSYL-L-METHIONINE-DEPENDENT METHYLTRANSFERASE YKTD-RELATED"/>
    <property type="match status" value="1"/>
</dbReference>
<evidence type="ECO:0000256" key="6">
    <source>
        <dbReference type="RuleBase" id="RU362030"/>
    </source>
</evidence>
<evidence type="ECO:0000313" key="8">
    <source>
        <dbReference type="Proteomes" id="UP000035083"/>
    </source>
</evidence>
<evidence type="ECO:0000313" key="7">
    <source>
        <dbReference type="EMBL" id="GAC59746.1"/>
    </source>
</evidence>
<dbReference type="EC" id="2.1.1.-" evidence="6"/>
<reference evidence="7 8" key="1">
    <citation type="submission" date="2012-12" db="EMBL/GenBank/DDBJ databases">
        <title>Whole genome shotgun sequence of Gordonia sihwensis NBRC 108236.</title>
        <authorList>
            <person name="Yoshida I."/>
            <person name="Hosoyama A."/>
            <person name="Tsuchikane K."/>
            <person name="Ando Y."/>
            <person name="Baba S."/>
            <person name="Ohji S."/>
            <person name="Hamada M."/>
            <person name="Tamura T."/>
            <person name="Yamazoe A."/>
            <person name="Yamazaki S."/>
            <person name="Fujita N."/>
        </authorList>
    </citation>
    <scope>NUCLEOTIDE SEQUENCE [LARGE SCALE GENOMIC DNA]</scope>
    <source>
        <strain evidence="7 8">NBRC 108236</strain>
    </source>
</reference>
<organism evidence="7 8">
    <name type="scientific">Gordonia sihwensis NBRC 108236</name>
    <dbReference type="NCBI Taxonomy" id="1223544"/>
    <lineage>
        <taxon>Bacteria</taxon>
        <taxon>Bacillati</taxon>
        <taxon>Actinomycetota</taxon>
        <taxon>Actinomycetes</taxon>
        <taxon>Mycobacteriales</taxon>
        <taxon>Gordoniaceae</taxon>
        <taxon>Gordonia</taxon>
    </lineage>
</organism>
<dbReference type="RefSeq" id="WP_006895021.1">
    <property type="nucleotide sequence ID" value="NZ_BANU01000005.1"/>
</dbReference>
<evidence type="ECO:0000256" key="1">
    <source>
        <dbReference type="ARBA" id="ARBA00003907"/>
    </source>
</evidence>
<evidence type="ECO:0000256" key="3">
    <source>
        <dbReference type="ARBA" id="ARBA00022603"/>
    </source>
</evidence>
<dbReference type="NCBIfam" id="TIGR00027">
    <property type="entry name" value="mthyl_TIGR00027"/>
    <property type="match status" value="1"/>
</dbReference>
<keyword evidence="5 6" id="KW-0949">S-adenosyl-L-methionine</keyword>
<dbReference type="GO" id="GO:0008168">
    <property type="term" value="F:methyltransferase activity"/>
    <property type="evidence" value="ECO:0007669"/>
    <property type="project" value="UniProtKB-UniRule"/>
</dbReference>
<comment type="function">
    <text evidence="1 6">Exhibits S-adenosyl-L-methionine-dependent methyltransferase activity.</text>
</comment>
<dbReference type="Gene3D" id="3.40.50.150">
    <property type="entry name" value="Vaccinia Virus protein VP39"/>
    <property type="match status" value="1"/>
</dbReference>
<keyword evidence="8" id="KW-1185">Reference proteome</keyword>
<dbReference type="Pfam" id="PF04072">
    <property type="entry name" value="LCM"/>
    <property type="match status" value="1"/>
</dbReference>
<dbReference type="InterPro" id="IPR029063">
    <property type="entry name" value="SAM-dependent_MTases_sf"/>
</dbReference>
<evidence type="ECO:0000256" key="4">
    <source>
        <dbReference type="ARBA" id="ARBA00022679"/>
    </source>
</evidence>
<name>L7LG78_9ACTN</name>
<dbReference type="Proteomes" id="UP000035083">
    <property type="component" value="Unassembled WGS sequence"/>
</dbReference>
<dbReference type="GO" id="GO:0032259">
    <property type="term" value="P:methylation"/>
    <property type="evidence" value="ECO:0007669"/>
    <property type="project" value="UniProtKB-KW"/>
</dbReference>
<evidence type="ECO:0000256" key="5">
    <source>
        <dbReference type="ARBA" id="ARBA00022691"/>
    </source>
</evidence>